<evidence type="ECO:0000313" key="8">
    <source>
        <dbReference type="Proteomes" id="UP000564836"/>
    </source>
</evidence>
<evidence type="ECO:0000313" key="4">
    <source>
        <dbReference type="EMBL" id="MBO1869214.1"/>
    </source>
</evidence>
<sequence>MRILLTTISLSSKTGGGTAERTRRLARHLAAQGHRCMLATMEDGDLADELRSAGMPVYASPAIKLRFRVPLIRPDRLAEAVRSADAIHILGYWNLLSVATAFTATRFRKPYAFSAAGEFVGLERPRPIARAFHVLLGRFMLRNAGLIVAITPLERMQIIQRLGLAPNRVVVVPNGVEPSPSPSSGAAVALPDEPFILFVGRLAEVKGPDLLLKAFAAVAAAHPDVALVMAGPDFGMGAQLRQEAARRGLERRVLFTGHLGEADRTAAYRRALFLVVPSRAEAMSLVAVEAGAAGTPVLLTDRCGFDEVETLGGGQVVPATVEGLRDGLSAMLSRRSTLPQVGERLRLHVERSYIWTSIVAQLACHLKFLVEGASGEGTTTFAPSPPTGDDDSTAKDTN</sequence>
<evidence type="ECO:0000313" key="5">
    <source>
        <dbReference type="EMBL" id="NYY92256.1"/>
    </source>
</evidence>
<reference evidence="5" key="2">
    <citation type="submission" date="2020-06" db="EMBL/GenBank/DDBJ databases">
        <title>Whole Genome Sequence of Bradyrhizobium sp. Strain 323S2.</title>
        <authorList>
            <person name="Bromfield E.S.P."/>
        </authorList>
    </citation>
    <scope>NUCLEOTIDE SEQUENCE [LARGE SCALE GENOMIC DNA]</scope>
    <source>
        <strain evidence="5">323S2</strain>
    </source>
</reference>
<dbReference type="EMBL" id="JACBFH010000001">
    <property type="protein sequence ID" value="NYY92256.1"/>
    <property type="molecule type" value="Genomic_DNA"/>
</dbReference>
<name>A0A7Z0QD18_9BRAD</name>
<feature type="domain" description="Glycosyl transferase family 1" evidence="2">
    <location>
        <begin position="191"/>
        <end position="338"/>
    </location>
</feature>
<dbReference type="EMBL" id="CP086137">
    <property type="protein sequence ID" value="UEM17952.1"/>
    <property type="molecule type" value="Genomic_DNA"/>
</dbReference>
<geneLocation type="plasmid" evidence="6 9">
    <name>pBb144S4a</name>
</geneLocation>
<evidence type="ECO:0000256" key="1">
    <source>
        <dbReference type="SAM" id="MobiDB-lite"/>
    </source>
</evidence>
<dbReference type="EMBL" id="JAGEMI010000004">
    <property type="protein sequence ID" value="MBO1869214.1"/>
    <property type="molecule type" value="Genomic_DNA"/>
</dbReference>
<reference evidence="7 8" key="1">
    <citation type="journal article" date="2017" name="Syst. Appl. Microbiol.">
        <title>Soybeans inoculated with root zone soils of Canadian native legumes harbour diverse and novel Bradyrhizobium spp. that possess agricultural potential.</title>
        <authorList>
            <person name="Bromfield E.S.P."/>
            <person name="Cloutier S."/>
            <person name="Tambong J.T."/>
            <person name="Tran Thi T.V."/>
        </authorList>
    </citation>
    <scope>NUCLEOTIDE SEQUENCE [LARGE SCALE GENOMIC DNA]</scope>
    <source>
        <strain evidence="7 8">323S2</strain>
    </source>
</reference>
<dbReference type="EMBL" id="CP088280">
    <property type="protein sequence ID" value="UGX91769.1"/>
    <property type="molecule type" value="Genomic_DNA"/>
</dbReference>
<evidence type="ECO:0000259" key="2">
    <source>
        <dbReference type="Pfam" id="PF00534"/>
    </source>
</evidence>
<proteinExistence type="predicted"/>
<keyword evidence="5" id="KW-0808">Transferase</keyword>
<keyword evidence="6" id="KW-0614">Plasmid</keyword>
<dbReference type="Pfam" id="PF00534">
    <property type="entry name" value="Glycos_transf_1"/>
    <property type="match status" value="1"/>
</dbReference>
<gene>
    <name evidence="7" type="ORF">G6321_00039450</name>
    <name evidence="5" type="ORF">G6321_28890</name>
    <name evidence="6" type="ORF">J4G43_053045</name>
    <name evidence="4" type="ORF">J4G43_53460</name>
</gene>
<dbReference type="SUPFAM" id="SSF53756">
    <property type="entry name" value="UDP-Glycosyltransferase/glycogen phosphorylase"/>
    <property type="match status" value="1"/>
</dbReference>
<dbReference type="InterPro" id="IPR050194">
    <property type="entry name" value="Glycosyltransferase_grp1"/>
</dbReference>
<organism evidence="5">
    <name type="scientific">Bradyrhizobium barranii subsp. barranii</name>
    <dbReference type="NCBI Taxonomy" id="2823807"/>
    <lineage>
        <taxon>Bacteria</taxon>
        <taxon>Pseudomonadati</taxon>
        <taxon>Pseudomonadota</taxon>
        <taxon>Alphaproteobacteria</taxon>
        <taxon>Hyphomicrobiales</taxon>
        <taxon>Nitrobacteraceae</taxon>
        <taxon>Bradyrhizobium</taxon>
        <taxon>Bradyrhizobium barranii</taxon>
    </lineage>
</organism>
<reference evidence="4" key="3">
    <citation type="submission" date="2021-03" db="EMBL/GenBank/DDBJ databases">
        <title>Whole Genome Sequence of Bradyrhizobium sp. Strain 144S4.</title>
        <authorList>
            <person name="Bromfield E.S.P."/>
            <person name="Cloutier S."/>
        </authorList>
    </citation>
    <scope>NUCLEOTIDE SEQUENCE [LARGE SCALE GENOMIC DNA]</scope>
    <source>
        <strain evidence="4">144S4</strain>
    </source>
</reference>
<feature type="region of interest" description="Disordered" evidence="1">
    <location>
        <begin position="376"/>
        <end position="398"/>
    </location>
</feature>
<reference evidence="8 9" key="4">
    <citation type="journal article" date="2022" name="Int. J. Syst. Evol. Microbiol.">
        <title>Strains of Bradyrhizobium barranii sp. nov. associated with legumes native to Canada are symbionts of soybeans and belong to different subspecies (subsp. barranii subsp. nov. and subsp. apii subsp. nov.) and symbiovars (sv. glycinearum and sv. septentrionale).</title>
        <authorList>
            <person name="Bromfield E.S.P."/>
            <person name="Cloutier S."/>
            <person name="Wasai-Hara S."/>
            <person name="Minamisawa K."/>
        </authorList>
    </citation>
    <scope>NUCLEOTIDE SEQUENCE [LARGE SCALE GENOMIC DNA]</scope>
    <source>
        <strain evidence="9">144S4</strain>
        <strain evidence="8">323S2</strain>
        <plasmid evidence="6 9">pBb144S4a</plasmid>
    </source>
</reference>
<feature type="domain" description="Glycosyltransferase subfamily 4-like N-terminal" evidence="3">
    <location>
        <begin position="16"/>
        <end position="175"/>
    </location>
</feature>
<dbReference type="InterPro" id="IPR028098">
    <property type="entry name" value="Glyco_trans_4-like_N"/>
</dbReference>
<dbReference type="InterPro" id="IPR001296">
    <property type="entry name" value="Glyco_trans_1"/>
</dbReference>
<protein>
    <submittedName>
        <fullName evidence="5">Glycosyltransferase family 4 protein</fullName>
    </submittedName>
</protein>
<dbReference type="Pfam" id="PF13579">
    <property type="entry name" value="Glyco_trans_4_4"/>
    <property type="match status" value="1"/>
</dbReference>
<dbReference type="CDD" id="cd03801">
    <property type="entry name" value="GT4_PimA-like"/>
    <property type="match status" value="1"/>
</dbReference>
<dbReference type="Proteomes" id="UP000664702">
    <property type="component" value="Plasmid pBb144S4a"/>
</dbReference>
<dbReference type="AlphaFoldDB" id="A0A7Z0QD18"/>
<dbReference type="GO" id="GO:0016758">
    <property type="term" value="F:hexosyltransferase activity"/>
    <property type="evidence" value="ECO:0007669"/>
    <property type="project" value="TreeGrafter"/>
</dbReference>
<evidence type="ECO:0000313" key="7">
    <source>
        <dbReference type="EMBL" id="UGX91769.1"/>
    </source>
</evidence>
<dbReference type="PANTHER" id="PTHR45947">
    <property type="entry name" value="SULFOQUINOVOSYL TRANSFERASE SQD2"/>
    <property type="match status" value="1"/>
</dbReference>
<dbReference type="Proteomes" id="UP000564836">
    <property type="component" value="Chromosome"/>
</dbReference>
<evidence type="ECO:0000259" key="3">
    <source>
        <dbReference type="Pfam" id="PF13579"/>
    </source>
</evidence>
<dbReference type="KEGG" id="bban:J4G43_053045"/>
<evidence type="ECO:0000313" key="9">
    <source>
        <dbReference type="Proteomes" id="UP000664702"/>
    </source>
</evidence>
<dbReference type="PANTHER" id="PTHR45947:SF3">
    <property type="entry name" value="SULFOQUINOVOSYL TRANSFERASE SQD2"/>
    <property type="match status" value="1"/>
</dbReference>
<accession>A0A7Z0QD18</accession>
<dbReference type="RefSeq" id="WP_166350356.1">
    <property type="nucleotide sequence ID" value="NZ_CP086137.1"/>
</dbReference>
<evidence type="ECO:0000313" key="6">
    <source>
        <dbReference type="EMBL" id="UEM17952.1"/>
    </source>
</evidence>
<dbReference type="Gene3D" id="3.40.50.2000">
    <property type="entry name" value="Glycogen Phosphorylase B"/>
    <property type="match status" value="2"/>
</dbReference>